<evidence type="ECO:0000313" key="1">
    <source>
        <dbReference type="EMBL" id="CAB4124833.1"/>
    </source>
</evidence>
<reference evidence="1" key="1">
    <citation type="submission" date="2020-04" db="EMBL/GenBank/DDBJ databases">
        <authorList>
            <person name="Chiriac C."/>
            <person name="Salcher M."/>
            <person name="Ghai R."/>
            <person name="Kavagutti S V."/>
        </authorList>
    </citation>
    <scope>NUCLEOTIDE SEQUENCE</scope>
</reference>
<name>A0A6J5KV74_9CAUD</name>
<accession>A0A6J5KV74</accession>
<protein>
    <submittedName>
        <fullName evidence="1">Uncharacterized protein</fullName>
    </submittedName>
</protein>
<dbReference type="EMBL" id="LR796184">
    <property type="protein sequence ID" value="CAB4124833.1"/>
    <property type="molecule type" value="Genomic_DNA"/>
</dbReference>
<organism evidence="1">
    <name type="scientific">uncultured Caudovirales phage</name>
    <dbReference type="NCBI Taxonomy" id="2100421"/>
    <lineage>
        <taxon>Viruses</taxon>
        <taxon>Duplodnaviria</taxon>
        <taxon>Heunggongvirae</taxon>
        <taxon>Uroviricota</taxon>
        <taxon>Caudoviricetes</taxon>
        <taxon>Peduoviridae</taxon>
        <taxon>Maltschvirus</taxon>
        <taxon>Maltschvirus maltsch</taxon>
    </lineage>
</organism>
<gene>
    <name evidence="1" type="ORF">UFOVP61_40</name>
</gene>
<proteinExistence type="predicted"/>
<sequence length="563" mass="57063">MTVPATTRKAGPYTGTGVQTVFPFSFKVFAITDVKVVVADTGGNESTLSSDYTVTVNADQVASPGGSVTLSAALASGYKLSLLGNLPYDQTLALPGGGNFNPVAVENALDRIVEQVQQISEAGSRVLALPATANASGTLPAPAANKVIGWNATGDALQNLDAGTLATVVAFGTANADIFTGTGAQTVFTLSANPGAQANLDVSVGGVTQYPGFDYSWSGGTSVTFTVAPPNGVKVLLRYFQGLPQGTTDSAASVYTPAGTGAAVSNVQTKLRESPSVVDQGAVSGGSTAVNDAAFAKARAITNRYYIPSGIYALSASPDPFLDCFTSGSGVTLVVGGVSYDCSNAFAGPLRYVAASATKTNVVHAKTGNVIQYWQDGAPGTATGFYRGLAFTTDSHFAQAQPATNGGSTDLLFQRSTLNADPAGNRFNITFEETGDRLLFSYATTASGAPSFDTAWAINAGTGATMTFPGLQAQFNQGVTVKQRAAGGFVAGLIPTSSTVAALQQVGGSATNYMNFRDGAFGFFGSAGTSKQTITGSRGGNAALASLLTALANTGLITDSTTA</sequence>